<dbReference type="Proteomes" id="UP000814128">
    <property type="component" value="Unassembled WGS sequence"/>
</dbReference>
<gene>
    <name evidence="1" type="ORF">K488DRAFT_54157</name>
</gene>
<organism evidence="1 2">
    <name type="scientific">Vararia minispora EC-137</name>
    <dbReference type="NCBI Taxonomy" id="1314806"/>
    <lineage>
        <taxon>Eukaryota</taxon>
        <taxon>Fungi</taxon>
        <taxon>Dikarya</taxon>
        <taxon>Basidiomycota</taxon>
        <taxon>Agaricomycotina</taxon>
        <taxon>Agaricomycetes</taxon>
        <taxon>Russulales</taxon>
        <taxon>Lachnocladiaceae</taxon>
        <taxon>Vararia</taxon>
    </lineage>
</organism>
<accession>A0ACB8QF92</accession>
<sequence>MAVQPRNATNSIKAIDPTSIHQITSGQVVVDLQGAVKELVENSLDAGATNIEVRLKDGGVEVIEVVDNGSGIAPEDYSSVALKHTTSKLEKFEDLSTVDTFGFRGEALSSLCALSEKVTMTTSTGARSSMGVALEFGMDGQLMNSDKKVARQRGTTVSVHNIFKPYPVRRKELEKNVKRELNKMLHLMEAYALVPCTRENRGVRFAVSNQAHGGKKVEQINLPRTTSLRSAVSALWGRKSLDNLIDLDLEFEVETERAVLRRRGKDSSKSKNTVRVRGLISKFSVGCGRSGTDRQFYFVNGRPCSPGKVAKAFNDVYKTFNMTQSPFIVADFLIPTDSCDINVSPDKRTILLHSEGSLVEALKV</sequence>
<proteinExistence type="predicted"/>
<dbReference type="EMBL" id="MU273619">
    <property type="protein sequence ID" value="KAI0030484.1"/>
    <property type="molecule type" value="Genomic_DNA"/>
</dbReference>
<evidence type="ECO:0000313" key="1">
    <source>
        <dbReference type="EMBL" id="KAI0030484.1"/>
    </source>
</evidence>
<reference evidence="1" key="1">
    <citation type="submission" date="2021-02" db="EMBL/GenBank/DDBJ databases">
        <authorList>
            <consortium name="DOE Joint Genome Institute"/>
            <person name="Ahrendt S."/>
            <person name="Looney B.P."/>
            <person name="Miyauchi S."/>
            <person name="Morin E."/>
            <person name="Drula E."/>
            <person name="Courty P.E."/>
            <person name="Chicoki N."/>
            <person name="Fauchery L."/>
            <person name="Kohler A."/>
            <person name="Kuo A."/>
            <person name="Labutti K."/>
            <person name="Pangilinan J."/>
            <person name="Lipzen A."/>
            <person name="Riley R."/>
            <person name="Andreopoulos W."/>
            <person name="He G."/>
            <person name="Johnson J."/>
            <person name="Barry K.W."/>
            <person name="Grigoriev I.V."/>
            <person name="Nagy L."/>
            <person name="Hibbett D."/>
            <person name="Henrissat B."/>
            <person name="Matheny P.B."/>
            <person name="Labbe J."/>
            <person name="Martin F."/>
        </authorList>
    </citation>
    <scope>NUCLEOTIDE SEQUENCE</scope>
    <source>
        <strain evidence="1">EC-137</strain>
    </source>
</reference>
<name>A0ACB8QF92_9AGAM</name>
<evidence type="ECO:0000313" key="2">
    <source>
        <dbReference type="Proteomes" id="UP000814128"/>
    </source>
</evidence>
<comment type="caution">
    <text evidence="1">The sequence shown here is derived from an EMBL/GenBank/DDBJ whole genome shotgun (WGS) entry which is preliminary data.</text>
</comment>
<protein>
    <submittedName>
        <fullName evidence="1">DNA mismatch repair protein MutL</fullName>
    </submittedName>
</protein>
<keyword evidence="2" id="KW-1185">Reference proteome</keyword>
<reference evidence="1" key="2">
    <citation type="journal article" date="2022" name="New Phytol.">
        <title>Evolutionary transition to the ectomycorrhizal habit in the genomes of a hyperdiverse lineage of mushroom-forming fungi.</title>
        <authorList>
            <person name="Looney B."/>
            <person name="Miyauchi S."/>
            <person name="Morin E."/>
            <person name="Drula E."/>
            <person name="Courty P.E."/>
            <person name="Kohler A."/>
            <person name="Kuo A."/>
            <person name="LaButti K."/>
            <person name="Pangilinan J."/>
            <person name="Lipzen A."/>
            <person name="Riley R."/>
            <person name="Andreopoulos W."/>
            <person name="He G."/>
            <person name="Johnson J."/>
            <person name="Nolan M."/>
            <person name="Tritt A."/>
            <person name="Barry K.W."/>
            <person name="Grigoriev I.V."/>
            <person name="Nagy L.G."/>
            <person name="Hibbett D."/>
            <person name="Henrissat B."/>
            <person name="Matheny P.B."/>
            <person name="Labbe J."/>
            <person name="Martin F.M."/>
        </authorList>
    </citation>
    <scope>NUCLEOTIDE SEQUENCE</scope>
    <source>
        <strain evidence="1">EC-137</strain>
    </source>
</reference>